<dbReference type="GO" id="GO:0046047">
    <property type="term" value="P:TTP catabolic process"/>
    <property type="evidence" value="ECO:0007669"/>
    <property type="project" value="TreeGrafter"/>
</dbReference>
<protein>
    <submittedName>
        <fullName evidence="2">Nucleoside triphosphate pyrophosphohydrolase</fullName>
        <ecNumber evidence="3">3.6.1.9</ecNumber>
    </submittedName>
</protein>
<reference evidence="2" key="1">
    <citation type="submission" date="2018-01" db="EMBL/GenBank/DDBJ databases">
        <authorList>
            <person name="Yu X.-D."/>
        </authorList>
    </citation>
    <scope>NUCLEOTIDE SEQUENCE</scope>
    <source>
        <strain evidence="2">ZX-21</strain>
    </source>
</reference>
<keyword evidence="3" id="KW-0378">Hydrolase</keyword>
<evidence type="ECO:0000313" key="3">
    <source>
        <dbReference type="EMBL" id="RNL58918.1"/>
    </source>
</evidence>
<dbReference type="NCBIfam" id="TIGR00444">
    <property type="entry name" value="mazG"/>
    <property type="match status" value="1"/>
</dbReference>
<feature type="domain" description="NTP pyrophosphohydrolase MazG-like" evidence="1">
    <location>
        <begin position="28"/>
        <end position="101"/>
    </location>
</feature>
<dbReference type="EMBL" id="PQGG01000019">
    <property type="protein sequence ID" value="POP53215.1"/>
    <property type="molecule type" value="Genomic_DNA"/>
</dbReference>
<evidence type="ECO:0000313" key="5">
    <source>
        <dbReference type="Proteomes" id="UP000274695"/>
    </source>
</evidence>
<accession>A0A2S4HGU7</accession>
<proteinExistence type="predicted"/>
<dbReference type="InterPro" id="IPR004518">
    <property type="entry name" value="MazG-like_dom"/>
</dbReference>
<dbReference type="GO" id="GO:0046061">
    <property type="term" value="P:dATP catabolic process"/>
    <property type="evidence" value="ECO:0007669"/>
    <property type="project" value="TreeGrafter"/>
</dbReference>
<dbReference type="GO" id="GO:0006203">
    <property type="term" value="P:dGTP catabolic process"/>
    <property type="evidence" value="ECO:0007669"/>
    <property type="project" value="TreeGrafter"/>
</dbReference>
<dbReference type="InterPro" id="IPR048011">
    <property type="entry name" value="NTP-PPase_MazG-like_C"/>
</dbReference>
<dbReference type="AlphaFoldDB" id="A0A2S4HGU7"/>
<sequence length="269" mass="30310">MSYTIEDLQYLMTRLRDPETGCPWDLKQTSLSVIPHTLEEVYELVDAIEQGDSSQIQQELGDVLFQIIFYSQLASEQAQFDFSNVVNDIVEKLLRRHPHVFPAGTLESRRESEAPDDAAIKARWEEIKQGERLQKSQPSVLDDVPQALPALTRASKLQKRAAQIGFDWRELSQVVTALREELEELEEAIAIGEPAAIADEMGDILFSAVNLSRHLGLDAETVTRHACRKFEGRFRFVENRCKELGISGESGAVDPQLDLFWNEAKAAGL</sequence>
<dbReference type="GO" id="GO:0006950">
    <property type="term" value="P:response to stress"/>
    <property type="evidence" value="ECO:0007669"/>
    <property type="project" value="UniProtKB-ARBA"/>
</dbReference>
<name>A0A2S4HGU7_9GAMM</name>
<dbReference type="OrthoDB" id="9808939at2"/>
<dbReference type="InterPro" id="IPR011551">
    <property type="entry name" value="NTP_PyrPHydrolase_MazG"/>
</dbReference>
<dbReference type="GO" id="GO:0046076">
    <property type="term" value="P:dTTP catabolic process"/>
    <property type="evidence" value="ECO:0007669"/>
    <property type="project" value="TreeGrafter"/>
</dbReference>
<dbReference type="FunFam" id="1.10.287.1080:FF:000001">
    <property type="entry name" value="Nucleoside triphosphate pyrophosphohydrolase"/>
    <property type="match status" value="1"/>
</dbReference>
<dbReference type="PANTHER" id="PTHR30522">
    <property type="entry name" value="NUCLEOSIDE TRIPHOSPHATE PYROPHOSPHOHYDROLASE"/>
    <property type="match status" value="1"/>
</dbReference>
<dbReference type="EC" id="3.6.1.9" evidence="3"/>
<dbReference type="Proteomes" id="UP000274695">
    <property type="component" value="Unassembled WGS sequence"/>
</dbReference>
<gene>
    <name evidence="2" type="ORF">C0068_09025</name>
    <name evidence="3" type="ORF">D0911_16830</name>
</gene>
<dbReference type="Proteomes" id="UP000237222">
    <property type="component" value="Unassembled WGS sequence"/>
</dbReference>
<keyword evidence="5" id="KW-1185">Reference proteome</keyword>
<dbReference type="NCBIfam" id="NF007113">
    <property type="entry name" value="PRK09562.1"/>
    <property type="match status" value="1"/>
</dbReference>
<evidence type="ECO:0000259" key="1">
    <source>
        <dbReference type="Pfam" id="PF03819"/>
    </source>
</evidence>
<reference evidence="3 5" key="2">
    <citation type="submission" date="2018-10" db="EMBL/GenBank/DDBJ databases">
        <title>Draft genome sequence of Zhongshania sp. DSW25-10.</title>
        <authorList>
            <person name="Oh J."/>
        </authorList>
    </citation>
    <scope>NUCLEOTIDE SEQUENCE [LARGE SCALE GENOMIC DNA]</scope>
    <source>
        <strain evidence="3 5">DSW25-10</strain>
    </source>
</reference>
<dbReference type="SUPFAM" id="SSF101386">
    <property type="entry name" value="all-alpha NTP pyrophosphatases"/>
    <property type="match status" value="2"/>
</dbReference>
<dbReference type="Gene3D" id="1.10.287.1080">
    <property type="entry name" value="MazG-like"/>
    <property type="match status" value="2"/>
</dbReference>
<dbReference type="RefSeq" id="WP_103684157.1">
    <property type="nucleotide sequence ID" value="NZ_PQGG01000019.1"/>
</dbReference>
<evidence type="ECO:0000313" key="4">
    <source>
        <dbReference type="Proteomes" id="UP000237222"/>
    </source>
</evidence>
<evidence type="ECO:0000313" key="2">
    <source>
        <dbReference type="EMBL" id="POP53215.1"/>
    </source>
</evidence>
<organism evidence="2 4">
    <name type="scientific">Zhongshania marina</name>
    <dbReference type="NCBI Taxonomy" id="2304603"/>
    <lineage>
        <taxon>Bacteria</taxon>
        <taxon>Pseudomonadati</taxon>
        <taxon>Pseudomonadota</taxon>
        <taxon>Gammaproteobacteria</taxon>
        <taxon>Cellvibrionales</taxon>
        <taxon>Spongiibacteraceae</taxon>
        <taxon>Zhongshania</taxon>
    </lineage>
</organism>
<dbReference type="InterPro" id="IPR048015">
    <property type="entry name" value="NTP-PPase_MazG-like_N"/>
</dbReference>
<dbReference type="GO" id="GO:0046081">
    <property type="term" value="P:dUTP catabolic process"/>
    <property type="evidence" value="ECO:0007669"/>
    <property type="project" value="TreeGrafter"/>
</dbReference>
<dbReference type="GO" id="GO:0047429">
    <property type="term" value="F:nucleoside triphosphate diphosphatase activity"/>
    <property type="evidence" value="ECO:0007669"/>
    <property type="project" value="UniProtKB-EC"/>
</dbReference>
<dbReference type="CDD" id="cd11528">
    <property type="entry name" value="NTP-PPase_MazG_Nterm"/>
    <property type="match status" value="1"/>
</dbReference>
<dbReference type="Pfam" id="PF03819">
    <property type="entry name" value="MazG"/>
    <property type="match status" value="2"/>
</dbReference>
<comment type="caution">
    <text evidence="2">The sequence shown here is derived from an EMBL/GenBank/DDBJ whole genome shotgun (WGS) entry which is preliminary data.</text>
</comment>
<dbReference type="CDD" id="cd11529">
    <property type="entry name" value="NTP-PPase_MazG_Cterm"/>
    <property type="match status" value="1"/>
</dbReference>
<feature type="domain" description="NTP pyrophosphohydrolase MazG-like" evidence="1">
    <location>
        <begin position="173"/>
        <end position="233"/>
    </location>
</feature>
<dbReference type="GO" id="GO:0046052">
    <property type="term" value="P:UTP catabolic process"/>
    <property type="evidence" value="ECO:0007669"/>
    <property type="project" value="TreeGrafter"/>
</dbReference>
<dbReference type="EMBL" id="RHGB01000024">
    <property type="protein sequence ID" value="RNL58918.1"/>
    <property type="molecule type" value="Genomic_DNA"/>
</dbReference>
<dbReference type="PANTHER" id="PTHR30522:SF0">
    <property type="entry name" value="NUCLEOSIDE TRIPHOSPHATE PYROPHOSPHOHYDROLASE"/>
    <property type="match status" value="1"/>
</dbReference>